<dbReference type="SUPFAM" id="SSF48168">
    <property type="entry name" value="R1 subunit of ribonucleotide reductase, N-terminal domain"/>
    <property type="match status" value="1"/>
</dbReference>
<evidence type="ECO:0000256" key="5">
    <source>
        <dbReference type="ARBA" id="ARBA00022840"/>
    </source>
</evidence>
<evidence type="ECO:0000256" key="10">
    <source>
        <dbReference type="RuleBase" id="RU003410"/>
    </source>
</evidence>
<dbReference type="GO" id="GO:0004748">
    <property type="term" value="F:ribonucleoside-diphosphate reductase activity, thioredoxin disulfide as acceptor"/>
    <property type="evidence" value="ECO:0007669"/>
    <property type="project" value="UniProtKB-EC"/>
</dbReference>
<dbReference type="InterPro" id="IPR013346">
    <property type="entry name" value="NrdE_NrdA_C"/>
</dbReference>
<keyword evidence="11" id="KW-1133">Transmembrane helix</keyword>
<dbReference type="InterPro" id="IPR013509">
    <property type="entry name" value="RNR_lsu_N"/>
</dbReference>
<dbReference type="InterPro" id="IPR000788">
    <property type="entry name" value="RNR_lg_C"/>
</dbReference>
<dbReference type="InterPro" id="IPR008926">
    <property type="entry name" value="RNR_R1-su_N"/>
</dbReference>
<dbReference type="HOGENOM" id="CLU_000404_1_0_1"/>
<evidence type="ECO:0000256" key="2">
    <source>
        <dbReference type="ARBA" id="ARBA00012274"/>
    </source>
</evidence>
<evidence type="ECO:0000256" key="1">
    <source>
        <dbReference type="ARBA" id="ARBA00010406"/>
    </source>
</evidence>
<gene>
    <name evidence="13" type="ORF">SLOPH_1561</name>
</gene>
<keyword evidence="6 10" id="KW-0560">Oxidoreductase</keyword>
<keyword evidence="3" id="KW-0021">Allosteric enzyme</keyword>
<name>S7XK98_SPRLO</name>
<organism evidence="13 14">
    <name type="scientific">Spraguea lophii (strain 42_110)</name>
    <name type="common">Microsporidian parasite</name>
    <dbReference type="NCBI Taxonomy" id="1358809"/>
    <lineage>
        <taxon>Eukaryota</taxon>
        <taxon>Fungi</taxon>
        <taxon>Fungi incertae sedis</taxon>
        <taxon>Microsporidia</taxon>
        <taxon>Spragueidae</taxon>
        <taxon>Spraguea</taxon>
    </lineage>
</organism>
<dbReference type="InterPro" id="IPR039718">
    <property type="entry name" value="Rrm1"/>
</dbReference>
<dbReference type="NCBIfam" id="TIGR02506">
    <property type="entry name" value="NrdE_NrdA"/>
    <property type="match status" value="1"/>
</dbReference>
<dbReference type="Proteomes" id="UP000014978">
    <property type="component" value="Unassembled WGS sequence"/>
</dbReference>
<evidence type="ECO:0000256" key="9">
    <source>
        <dbReference type="PROSITE-ProRule" id="PRU00492"/>
    </source>
</evidence>
<dbReference type="UniPathway" id="UPA00326"/>
<dbReference type="VEuPathDB" id="MicrosporidiaDB:SLOPH_1561"/>
<dbReference type="FunCoup" id="S7XK98">
    <property type="interactions" value="219"/>
</dbReference>
<dbReference type="AlphaFoldDB" id="S7XK98"/>
<protein>
    <recommendedName>
        <fullName evidence="2 10">Ribonucleoside-diphosphate reductase</fullName>
        <ecNumber evidence="2 10">1.17.4.1</ecNumber>
    </recommendedName>
</protein>
<evidence type="ECO:0000259" key="12">
    <source>
        <dbReference type="PROSITE" id="PS51161"/>
    </source>
</evidence>
<dbReference type="GO" id="GO:0009263">
    <property type="term" value="P:deoxyribonucleotide biosynthetic process"/>
    <property type="evidence" value="ECO:0007669"/>
    <property type="project" value="UniProtKB-KW"/>
</dbReference>
<dbReference type="OMA" id="IELPQHM"/>
<comment type="function">
    <text evidence="8 10">Provides the precursors necessary for DNA synthesis. Catalyzes the biosynthesis of deoxyribonucleotides from the corresponding ribonucleotides.</text>
</comment>
<evidence type="ECO:0000256" key="8">
    <source>
        <dbReference type="ARBA" id="ARBA00024942"/>
    </source>
</evidence>
<evidence type="ECO:0000313" key="14">
    <source>
        <dbReference type="Proteomes" id="UP000014978"/>
    </source>
</evidence>
<dbReference type="OrthoDB" id="3000483at2759"/>
<comment type="caution">
    <text evidence="13">The sequence shown here is derived from an EMBL/GenBank/DDBJ whole genome shotgun (WGS) entry which is preliminary data.</text>
</comment>
<dbReference type="CDD" id="cd01679">
    <property type="entry name" value="RNR_I"/>
    <property type="match status" value="1"/>
</dbReference>
<comment type="similarity">
    <text evidence="1 10">Belongs to the ribonucleoside diphosphate reductase large chain family.</text>
</comment>
<evidence type="ECO:0000256" key="7">
    <source>
        <dbReference type="ARBA" id="ARBA00023116"/>
    </source>
</evidence>
<dbReference type="InterPro" id="IPR005144">
    <property type="entry name" value="ATP-cone_dom"/>
</dbReference>
<dbReference type="STRING" id="1358809.S7XK98"/>
<dbReference type="EC" id="1.17.4.1" evidence="2 10"/>
<dbReference type="PANTHER" id="PTHR11573:SF6">
    <property type="entry name" value="RIBONUCLEOSIDE-DIPHOSPHATE REDUCTASE LARGE SUBUNIT"/>
    <property type="match status" value="1"/>
</dbReference>
<keyword evidence="4 9" id="KW-0547">Nucleotide-binding</keyword>
<keyword evidence="11" id="KW-0472">Membrane</keyword>
<dbReference type="GO" id="GO:0005971">
    <property type="term" value="C:ribonucleoside-diphosphate reductase complex"/>
    <property type="evidence" value="ECO:0007669"/>
    <property type="project" value="TreeGrafter"/>
</dbReference>
<feature type="domain" description="ATP-cone" evidence="12">
    <location>
        <begin position="56"/>
        <end position="146"/>
    </location>
</feature>
<reference evidence="14" key="1">
    <citation type="journal article" date="2013" name="PLoS Genet.">
        <title>The genome of Spraguea lophii and the basis of host-microsporidian interactions.</title>
        <authorList>
            <person name="Campbell S.E."/>
            <person name="Williams T.A."/>
            <person name="Yousuf A."/>
            <person name="Soanes D.M."/>
            <person name="Paszkiewicz K.H."/>
            <person name="Williams B.A.P."/>
        </authorList>
    </citation>
    <scope>NUCLEOTIDE SEQUENCE [LARGE SCALE GENOMIC DNA]</scope>
    <source>
        <strain evidence="14">42_110</strain>
    </source>
</reference>
<dbReference type="PRINTS" id="PR01183">
    <property type="entry name" value="RIBORDTASEM1"/>
</dbReference>
<comment type="catalytic activity">
    <reaction evidence="10">
        <text>a 2'-deoxyribonucleoside 5'-diphosphate + [thioredoxin]-disulfide + H2O = a ribonucleoside 5'-diphosphate + [thioredoxin]-dithiol</text>
        <dbReference type="Rhea" id="RHEA:23252"/>
        <dbReference type="Rhea" id="RHEA-COMP:10698"/>
        <dbReference type="Rhea" id="RHEA-COMP:10700"/>
        <dbReference type="ChEBI" id="CHEBI:15377"/>
        <dbReference type="ChEBI" id="CHEBI:29950"/>
        <dbReference type="ChEBI" id="CHEBI:50058"/>
        <dbReference type="ChEBI" id="CHEBI:57930"/>
        <dbReference type="ChEBI" id="CHEBI:73316"/>
        <dbReference type="EC" id="1.17.4.1"/>
    </reaction>
</comment>
<keyword evidence="5 9" id="KW-0067">ATP-binding</keyword>
<dbReference type="EMBL" id="ATCN01000229">
    <property type="protein sequence ID" value="EPR79489.1"/>
    <property type="molecule type" value="Genomic_DNA"/>
</dbReference>
<dbReference type="PANTHER" id="PTHR11573">
    <property type="entry name" value="RIBONUCLEOSIDE-DIPHOSPHATE REDUCTASE LARGE CHAIN"/>
    <property type="match status" value="1"/>
</dbReference>
<dbReference type="SUPFAM" id="SSF51998">
    <property type="entry name" value="PFL-like glycyl radical enzymes"/>
    <property type="match status" value="1"/>
</dbReference>
<evidence type="ECO:0000256" key="3">
    <source>
        <dbReference type="ARBA" id="ARBA00022533"/>
    </source>
</evidence>
<feature type="transmembrane region" description="Helical" evidence="11">
    <location>
        <begin position="20"/>
        <end position="41"/>
    </location>
</feature>
<dbReference type="Pfam" id="PF00317">
    <property type="entry name" value="Ribonuc_red_lgN"/>
    <property type="match status" value="1"/>
</dbReference>
<dbReference type="PROSITE" id="PS51161">
    <property type="entry name" value="ATP_CONE"/>
    <property type="match status" value="1"/>
</dbReference>
<evidence type="ECO:0000256" key="11">
    <source>
        <dbReference type="SAM" id="Phobius"/>
    </source>
</evidence>
<sequence length="826" mass="95511">MYKKIYYVGIHIKNTFSECFVFVCLKFMKIFFLPPIIHSLFRNFFLYKIKNIMNPMKIENRLGQFEEYDKQKICEMVDKNTVGLEKYVEKEKLIQKIEEGLANIMTVREIEDLAAEIGASMMSVHPDYGVFAGNVIINALHKDTLSTFSEKVELMHKEGKYVSDRLYNVTMKYKQRIDDTIDYKRDFTLNYFGVKTLQRSYLLKNKNLWYERPQDVFMRVALEIHDEEIDDALQTYNLMSKKYFIHATPTLFNSGTKNNQLSSCFLLDIKEDSIEGIFDTVKNCALISKSAGGLGINIHNVRAKGSTIKSTGGRSLGVVPMLKTFEATTKYVNQGGKKRPGAMAVYIEPWHVEIYEFLELRKNVGKDEVRTRDLFLGLWVPDLFMKRVEENKDWSLFSADTAPDLWEKHNEEFVKLYEEYEAKGLAIRTVKAQHLWKTIIETQIETGNPFIIYKDTCNRYSNQKNIGSIKCSNLCAEIVEVTKPDEIAVCNLASIGLPTFIKDNKFDFIKLKEIVKVLVKNLDRVIDRTKYPVEETKKSNMRHRPMGIGVQGLADVFIILRMPFDSEEARLLNKQIFETIYYSALESSTELAERYGTYETYEGSPLSQGLLHFDMYKTTPTDLLDWDILREKIKKHGVRNSLFVAVMPTASTSQILGFNECIEPLTSNIYTRRTLAGDFQVVNSYLIKDLLKLNLWNKEIKNLVVQNDGSIQDIEAIPKEIKYLYRTAWELKMKSILDLAADRTPYVDQSQSLNIFIATPTYSQLTSMHFYGHKKQLKTGMYYLRTKPVMQAIKFTVDKQMVKDTIKKMKRDSCSLEDDGCLSCGA</sequence>
<keyword evidence="14" id="KW-1185">Reference proteome</keyword>
<keyword evidence="7 10" id="KW-0215">Deoxyribonucleotide synthesis</keyword>
<dbReference type="Pfam" id="PF02867">
    <property type="entry name" value="Ribonuc_red_lgC"/>
    <property type="match status" value="1"/>
</dbReference>
<evidence type="ECO:0000256" key="4">
    <source>
        <dbReference type="ARBA" id="ARBA00022741"/>
    </source>
</evidence>
<evidence type="ECO:0000256" key="6">
    <source>
        <dbReference type="ARBA" id="ARBA00023002"/>
    </source>
</evidence>
<dbReference type="InParanoid" id="S7XK98"/>
<dbReference type="PROSITE" id="PS00089">
    <property type="entry name" value="RIBORED_LARGE"/>
    <property type="match status" value="1"/>
</dbReference>
<dbReference type="Gene3D" id="3.20.70.20">
    <property type="match status" value="1"/>
</dbReference>
<accession>S7XK98</accession>
<proteinExistence type="inferred from homology"/>
<evidence type="ECO:0000313" key="13">
    <source>
        <dbReference type="EMBL" id="EPR79489.1"/>
    </source>
</evidence>
<keyword evidence="11" id="KW-0812">Transmembrane</keyword>
<dbReference type="GO" id="GO:0005524">
    <property type="term" value="F:ATP binding"/>
    <property type="evidence" value="ECO:0007669"/>
    <property type="project" value="UniProtKB-UniRule"/>
</dbReference>